<evidence type="ECO:0000256" key="1">
    <source>
        <dbReference type="ARBA" id="ARBA00022801"/>
    </source>
</evidence>
<dbReference type="Gene3D" id="3.40.50.1820">
    <property type="entry name" value="alpha/beta hydrolase"/>
    <property type="match status" value="1"/>
</dbReference>
<evidence type="ECO:0000313" key="5">
    <source>
        <dbReference type="Proteomes" id="UP000566663"/>
    </source>
</evidence>
<dbReference type="Proteomes" id="UP000566663">
    <property type="component" value="Unassembled WGS sequence"/>
</dbReference>
<reference evidence="4 5" key="1">
    <citation type="submission" date="2020-08" db="EMBL/GenBank/DDBJ databases">
        <title>Genomic Encyclopedia of Type Strains, Phase IV (KMG-IV): sequencing the most valuable type-strain genomes for metagenomic binning, comparative biology and taxonomic classification.</title>
        <authorList>
            <person name="Goeker M."/>
        </authorList>
    </citation>
    <scope>NUCLEOTIDE SEQUENCE [LARGE SCALE GENOMIC DNA]</scope>
    <source>
        <strain evidence="4 5">DSM 25335</strain>
    </source>
</reference>
<dbReference type="Gene3D" id="2.120.10.30">
    <property type="entry name" value="TolB, C-terminal domain"/>
    <property type="match status" value="1"/>
</dbReference>
<dbReference type="EMBL" id="JACHFZ010000002">
    <property type="protein sequence ID" value="MBB5291451.1"/>
    <property type="molecule type" value="Genomic_DNA"/>
</dbReference>
<protein>
    <submittedName>
        <fullName evidence="4">Dipeptidyl aminopeptidase/acylaminoacyl peptidase</fullName>
    </submittedName>
</protein>
<dbReference type="GO" id="GO:0004177">
    <property type="term" value="F:aminopeptidase activity"/>
    <property type="evidence" value="ECO:0007669"/>
    <property type="project" value="UniProtKB-KW"/>
</dbReference>
<feature type="domain" description="Peptidase S9 prolyl oligopeptidase catalytic" evidence="3">
    <location>
        <begin position="428"/>
        <end position="641"/>
    </location>
</feature>
<feature type="signal peptide" evidence="2">
    <location>
        <begin position="1"/>
        <end position="26"/>
    </location>
</feature>
<dbReference type="InterPro" id="IPR001375">
    <property type="entry name" value="Peptidase_S9_cat"/>
</dbReference>
<dbReference type="SUPFAM" id="SSF53474">
    <property type="entry name" value="alpha/beta-Hydrolases"/>
    <property type="match status" value="1"/>
</dbReference>
<organism evidence="4 5">
    <name type="scientific">Brevundimonas basaltis</name>
    <dbReference type="NCBI Taxonomy" id="472166"/>
    <lineage>
        <taxon>Bacteria</taxon>
        <taxon>Pseudomonadati</taxon>
        <taxon>Pseudomonadota</taxon>
        <taxon>Alphaproteobacteria</taxon>
        <taxon>Caulobacterales</taxon>
        <taxon>Caulobacteraceae</taxon>
        <taxon>Brevundimonas</taxon>
    </lineage>
</organism>
<keyword evidence="5" id="KW-1185">Reference proteome</keyword>
<keyword evidence="4" id="KW-0031">Aminopeptidase</keyword>
<evidence type="ECO:0000256" key="2">
    <source>
        <dbReference type="SAM" id="SignalP"/>
    </source>
</evidence>
<dbReference type="PANTHER" id="PTHR42776:SF27">
    <property type="entry name" value="DIPEPTIDYL PEPTIDASE FAMILY MEMBER 6"/>
    <property type="match status" value="1"/>
</dbReference>
<evidence type="ECO:0000313" key="4">
    <source>
        <dbReference type="EMBL" id="MBB5291451.1"/>
    </source>
</evidence>
<dbReference type="RefSeq" id="WP_183252920.1">
    <property type="nucleotide sequence ID" value="NZ_BAAAFF010000006.1"/>
</dbReference>
<dbReference type="GO" id="GO:0006508">
    <property type="term" value="P:proteolysis"/>
    <property type="evidence" value="ECO:0007669"/>
    <property type="project" value="InterPro"/>
</dbReference>
<gene>
    <name evidence="4" type="ORF">HNQ67_000965</name>
</gene>
<name>A0A7W8MGZ2_9CAUL</name>
<comment type="caution">
    <text evidence="4">The sequence shown here is derived from an EMBL/GenBank/DDBJ whole genome shotgun (WGS) entry which is preliminary data.</text>
</comment>
<keyword evidence="1" id="KW-0378">Hydrolase</keyword>
<dbReference type="SUPFAM" id="SSF82171">
    <property type="entry name" value="DPP6 N-terminal domain-like"/>
    <property type="match status" value="1"/>
</dbReference>
<dbReference type="Pfam" id="PF00326">
    <property type="entry name" value="Peptidase_S9"/>
    <property type="match status" value="1"/>
</dbReference>
<keyword evidence="4" id="KW-0645">Protease</keyword>
<proteinExistence type="predicted"/>
<evidence type="ECO:0000259" key="3">
    <source>
        <dbReference type="Pfam" id="PF00326"/>
    </source>
</evidence>
<dbReference type="PANTHER" id="PTHR42776">
    <property type="entry name" value="SERINE PEPTIDASE S9 FAMILY MEMBER"/>
    <property type="match status" value="1"/>
</dbReference>
<dbReference type="AlphaFoldDB" id="A0A7W8MGZ2"/>
<sequence>MSVRNLCIAVAAASATFLGGSVAAQAQPAPIEAYAAMPAIESVSVSPDGSTLAYIRRSPDGDTVVAQARTGEALVTIDISDRVARGVFWASPDHVVIQSTVQEKLAYTTTVQDYVQLDIVNVRTRRVARALRSADRGILTASFGPATVGTYRGQPVLYLRTITVEKNAYTYDVYRVDLDDGRGRLHQTGAEDTSSYVIRPDGEILARTTYNSTSGSWRLLARRGGNWTELLSRRSLLDRPAILGFGRSDETVLLSEDREDGPVLVEISLADGSEVMQHDNIGADSIVRDGAGHMVGIARQGLTRSYSLFDPVHQANWDRLVQGLAGRELFLTDGDDDLSVMVFRAEGAGEPGSVYLFDAERQSVNLIGREYPGLAAADVAEVSAIRYQAEDGLDLIAYLTKPTGREARNLPLIVLPHGGPAARDEAGFDWWAQALAARGYAVLQPQFRGSEGLGVPLLEAGYGEWGRKMQSDLADGVKYLADAGMIDPSRVCIVGASYGGYAALAGMTIDEDVYRCAVSVAGISDLTEFLTVERRQGGRSRFNEGLRYWQRFMGVTSESDPSLAERSPAQLVSRIKGPVLLIHGRDDTVVPFEQSTIMERAMRRAGKDVELVALDGEDHYLTFPATRRRMLTETIEFLEAHNPPR</sequence>
<dbReference type="GO" id="GO:0004252">
    <property type="term" value="F:serine-type endopeptidase activity"/>
    <property type="evidence" value="ECO:0007669"/>
    <property type="project" value="TreeGrafter"/>
</dbReference>
<feature type="chain" id="PRO_5030601211" evidence="2">
    <location>
        <begin position="27"/>
        <end position="645"/>
    </location>
</feature>
<dbReference type="InterPro" id="IPR011042">
    <property type="entry name" value="6-blade_b-propeller_TolB-like"/>
</dbReference>
<keyword evidence="2" id="KW-0732">Signal</keyword>
<dbReference type="InterPro" id="IPR029058">
    <property type="entry name" value="AB_hydrolase_fold"/>
</dbReference>
<accession>A0A7W8MGZ2</accession>